<evidence type="ECO:0008006" key="2">
    <source>
        <dbReference type="Google" id="ProtNLM"/>
    </source>
</evidence>
<feature type="non-terminal residue" evidence="1">
    <location>
        <position position="205"/>
    </location>
</feature>
<dbReference type="SUPFAM" id="SSF54427">
    <property type="entry name" value="NTF2-like"/>
    <property type="match status" value="1"/>
</dbReference>
<proteinExistence type="predicted"/>
<accession>A0A383EGY2</accession>
<sequence length="205" mass="22965">MEGFDSEFKNLKDYILKITYRIWEERGVERIRDYYGEDAFVKTPTSVSDNVEEVVSSTYETLKMFPDRELLGEDVIGSEDVPGTFYSSHRILSSAIHLGDGFYGSPTASKVTYRVVADCICSGNKVIDEWMVRDQSAIVKQIGLEPHEFGRQLALNLKEAGSAVPSSEDYVKRWEGPPDSGPLSGAAKNLAQTYQAVWEQSEFIA</sequence>
<name>A0A383EGY2_9ZZZZ</name>
<reference evidence="1" key="1">
    <citation type="submission" date="2018-05" db="EMBL/GenBank/DDBJ databases">
        <authorList>
            <person name="Lanie J.A."/>
            <person name="Ng W.-L."/>
            <person name="Kazmierczak K.M."/>
            <person name="Andrzejewski T.M."/>
            <person name="Davidsen T.M."/>
            <person name="Wayne K.J."/>
            <person name="Tettelin H."/>
            <person name="Glass J.I."/>
            <person name="Rusch D."/>
            <person name="Podicherti R."/>
            <person name="Tsui H.-C.T."/>
            <person name="Winkler M.E."/>
        </authorList>
    </citation>
    <scope>NUCLEOTIDE SEQUENCE</scope>
</reference>
<protein>
    <recommendedName>
        <fullName evidence="2">SnoaL-like domain-containing protein</fullName>
    </recommendedName>
</protein>
<evidence type="ECO:0000313" key="1">
    <source>
        <dbReference type="EMBL" id="SVE56117.1"/>
    </source>
</evidence>
<dbReference type="InterPro" id="IPR032710">
    <property type="entry name" value="NTF2-like_dom_sf"/>
</dbReference>
<dbReference type="AlphaFoldDB" id="A0A383EGY2"/>
<dbReference type="EMBL" id="UINC01225873">
    <property type="protein sequence ID" value="SVE56117.1"/>
    <property type="molecule type" value="Genomic_DNA"/>
</dbReference>
<organism evidence="1">
    <name type="scientific">marine metagenome</name>
    <dbReference type="NCBI Taxonomy" id="408172"/>
    <lineage>
        <taxon>unclassified sequences</taxon>
        <taxon>metagenomes</taxon>
        <taxon>ecological metagenomes</taxon>
    </lineage>
</organism>
<gene>
    <name evidence="1" type="ORF">METZ01_LOCUS508971</name>
</gene>
<dbReference type="Gene3D" id="3.10.450.50">
    <property type="match status" value="1"/>
</dbReference>